<feature type="signal peptide" evidence="12">
    <location>
        <begin position="1"/>
        <end position="23"/>
    </location>
</feature>
<dbReference type="InterPro" id="IPR013780">
    <property type="entry name" value="Glyco_hydro_b"/>
</dbReference>
<evidence type="ECO:0000259" key="13">
    <source>
        <dbReference type="SMART" id="SM00642"/>
    </source>
</evidence>
<keyword evidence="7" id="KW-0378">Hydrolase</keyword>
<proteinExistence type="inferred from homology"/>
<dbReference type="Gene3D" id="3.20.20.80">
    <property type="entry name" value="Glycosidases"/>
    <property type="match status" value="1"/>
</dbReference>
<dbReference type="PIRSF" id="PIRSF001024">
    <property type="entry name" value="Alph-amyl_fung"/>
    <property type="match status" value="1"/>
</dbReference>
<dbReference type="GO" id="GO:0016829">
    <property type="term" value="F:lyase activity"/>
    <property type="evidence" value="ECO:0007669"/>
    <property type="project" value="UniProtKB-KW"/>
</dbReference>
<dbReference type="STRING" id="1637975.AN957_08660"/>
<evidence type="ECO:0000256" key="10">
    <source>
        <dbReference type="ARBA" id="ARBA00023295"/>
    </source>
</evidence>
<keyword evidence="15" id="KW-1185">Reference proteome</keyword>
<accession>A0A0Q3VJX2</accession>
<feature type="transmembrane region" description="Helical" evidence="11">
    <location>
        <begin position="467"/>
        <end position="488"/>
    </location>
</feature>
<dbReference type="RefSeq" id="WP_053477483.1">
    <property type="nucleotide sequence ID" value="NZ_CP041305.1"/>
</dbReference>
<dbReference type="InterPro" id="IPR017853">
    <property type="entry name" value="GH"/>
</dbReference>
<name>A0A0Q3VJX2_9BACI</name>
<dbReference type="SMART" id="SM00642">
    <property type="entry name" value="Aamy"/>
    <property type="match status" value="1"/>
</dbReference>
<dbReference type="PATRIC" id="fig|1637975.4.peg.1487"/>
<evidence type="ECO:0000256" key="2">
    <source>
        <dbReference type="ARBA" id="ARBA00001913"/>
    </source>
</evidence>
<evidence type="ECO:0000256" key="7">
    <source>
        <dbReference type="ARBA" id="ARBA00022801"/>
    </source>
</evidence>
<sequence>MKKRVWTLIFIPFLLFYALPTGAAEKEDRKWQDETMYDVMVDRFNNGDNKNDYEVNVQDPKAFHGGDFLGIINKLDYIKDMGFTAIRLNSIFDNEENGYHGKWIQDFYKTEEHYGTMDEFKKLVKEAHKREMKVVLNFELNQVGPNHPWQTEADKKDWFREQKEDGLLSLNQDNQEVKNYLIDAAKWWIKESNIDGYYLERADLASERFMKEFVKEIKGAKDHFYLLGEVKSDDPATIANFQEMGIDGLIDYPLSENIRPIFDEVDNSLSELITNKEKLMAVYPDPYLMGSVMDTDDMIRFTHNTVTKNQHPGPRWKLALTYLYTTPGIPIVYYGSEIALEGGEGEANHRQMDFRTDKELIDYITKLGELREKYPSLTRGSLELLAEENELSVYKRTYEGETTVIAINNSSSSQDITIPSELLEDNKELRGLLSDDQVKSSEKGYTLFLDREEAEVYILAEKSGLNIPYVIATVVVYGAFLTFIILAWRRSKKKRAKQD</sequence>
<evidence type="ECO:0000256" key="5">
    <source>
        <dbReference type="ARBA" id="ARBA00022723"/>
    </source>
</evidence>
<dbReference type="Gene3D" id="2.60.40.1180">
    <property type="entry name" value="Golgi alpha-mannosidase II"/>
    <property type="match status" value="1"/>
</dbReference>
<dbReference type="SUPFAM" id="SSF51445">
    <property type="entry name" value="(Trans)glycosidases"/>
    <property type="match status" value="1"/>
</dbReference>
<dbReference type="EMBL" id="LJIX01000006">
    <property type="protein sequence ID" value="KQL21855.1"/>
    <property type="molecule type" value="Genomic_DNA"/>
</dbReference>
<dbReference type="SUPFAM" id="SSF51011">
    <property type="entry name" value="Glycosyl hydrolase domain"/>
    <property type="match status" value="1"/>
</dbReference>
<reference evidence="14 15" key="1">
    <citation type="submission" date="2015-09" db="EMBL/GenBank/DDBJ databases">
        <title>Genome sequencing project for genomic taxonomy and phylogenomics of Bacillus-like bacteria.</title>
        <authorList>
            <person name="Liu B."/>
            <person name="Wang J."/>
            <person name="Zhu Y."/>
            <person name="Liu G."/>
            <person name="Chen Q."/>
            <person name="Chen Z."/>
            <person name="Lan J."/>
            <person name="Che J."/>
            <person name="Ge C."/>
            <person name="Shi H."/>
            <person name="Pan Z."/>
            <person name="Liu X."/>
        </authorList>
    </citation>
    <scope>NUCLEOTIDE SEQUENCE [LARGE SCALE GENOMIC DNA]</scope>
    <source>
        <strain evidence="14 15">FJAT-18043</strain>
    </source>
</reference>
<dbReference type="AlphaFoldDB" id="A0A0Q3VJX2"/>
<dbReference type="EC" id="3.2.1.1" evidence="4"/>
<keyword evidence="11" id="KW-1133">Transmembrane helix</keyword>
<keyword evidence="11" id="KW-0812">Transmembrane</keyword>
<organism evidence="14 15">
    <name type="scientific">Cytobacillus solani</name>
    <dbReference type="NCBI Taxonomy" id="1637975"/>
    <lineage>
        <taxon>Bacteria</taxon>
        <taxon>Bacillati</taxon>
        <taxon>Bacillota</taxon>
        <taxon>Bacilli</taxon>
        <taxon>Bacillales</taxon>
        <taxon>Bacillaceae</taxon>
        <taxon>Cytobacillus</taxon>
    </lineage>
</organism>
<dbReference type="Proteomes" id="UP000050996">
    <property type="component" value="Unassembled WGS sequence"/>
</dbReference>
<dbReference type="Pfam" id="PF22026">
    <property type="entry name" value="Alpha-amylase_C_2"/>
    <property type="match status" value="1"/>
</dbReference>
<dbReference type="InterPro" id="IPR013777">
    <property type="entry name" value="A-amylase-like"/>
</dbReference>
<dbReference type="GO" id="GO:0005509">
    <property type="term" value="F:calcium ion binding"/>
    <property type="evidence" value="ECO:0007669"/>
    <property type="project" value="InterPro"/>
</dbReference>
<dbReference type="InterPro" id="IPR054174">
    <property type="entry name" value="Alpha-amylase-like_C"/>
</dbReference>
<evidence type="ECO:0000256" key="8">
    <source>
        <dbReference type="ARBA" id="ARBA00022837"/>
    </source>
</evidence>
<evidence type="ECO:0000256" key="6">
    <source>
        <dbReference type="ARBA" id="ARBA00022729"/>
    </source>
</evidence>
<dbReference type="Pfam" id="PF00128">
    <property type="entry name" value="Alpha-amylase"/>
    <property type="match status" value="1"/>
</dbReference>
<keyword evidence="11" id="KW-0472">Membrane</keyword>
<keyword evidence="5" id="KW-0479">Metal-binding</keyword>
<dbReference type="GO" id="GO:0004556">
    <property type="term" value="F:alpha-amylase activity"/>
    <property type="evidence" value="ECO:0007669"/>
    <property type="project" value="UniProtKB-EC"/>
</dbReference>
<comment type="catalytic activity">
    <reaction evidence="1">
        <text>Endohydrolysis of (1-&gt;4)-alpha-D-glucosidic linkages in polysaccharides containing three or more (1-&gt;4)-alpha-linked D-glucose units.</text>
        <dbReference type="EC" id="3.2.1.1"/>
    </reaction>
</comment>
<evidence type="ECO:0000256" key="11">
    <source>
        <dbReference type="SAM" id="Phobius"/>
    </source>
</evidence>
<evidence type="ECO:0000313" key="15">
    <source>
        <dbReference type="Proteomes" id="UP000050996"/>
    </source>
</evidence>
<keyword evidence="10" id="KW-0326">Glycosidase</keyword>
<dbReference type="PANTHER" id="PTHR10357:SF215">
    <property type="entry name" value="ALPHA-AMYLASE 1"/>
    <property type="match status" value="1"/>
</dbReference>
<evidence type="ECO:0000256" key="12">
    <source>
        <dbReference type="SAM" id="SignalP"/>
    </source>
</evidence>
<keyword evidence="9" id="KW-0119">Carbohydrate metabolism</keyword>
<keyword evidence="14" id="KW-0456">Lyase</keyword>
<gene>
    <name evidence="14" type="ORF">AN957_08660</name>
</gene>
<feature type="domain" description="Glycosyl hydrolase family 13 catalytic" evidence="13">
    <location>
        <begin position="38"/>
        <end position="371"/>
    </location>
</feature>
<evidence type="ECO:0000256" key="3">
    <source>
        <dbReference type="ARBA" id="ARBA00008061"/>
    </source>
</evidence>
<evidence type="ECO:0000256" key="1">
    <source>
        <dbReference type="ARBA" id="ARBA00000548"/>
    </source>
</evidence>
<comment type="similarity">
    <text evidence="3">Belongs to the glycosyl hydrolase 13 family.</text>
</comment>
<comment type="cofactor">
    <cofactor evidence="2">
        <name>Ca(2+)</name>
        <dbReference type="ChEBI" id="CHEBI:29108"/>
    </cofactor>
</comment>
<evidence type="ECO:0000256" key="9">
    <source>
        <dbReference type="ARBA" id="ARBA00023277"/>
    </source>
</evidence>
<keyword evidence="8" id="KW-0106">Calcium</keyword>
<evidence type="ECO:0000256" key="4">
    <source>
        <dbReference type="ARBA" id="ARBA00012595"/>
    </source>
</evidence>
<dbReference type="GO" id="GO:0005975">
    <property type="term" value="P:carbohydrate metabolic process"/>
    <property type="evidence" value="ECO:0007669"/>
    <property type="project" value="InterPro"/>
</dbReference>
<evidence type="ECO:0000313" key="14">
    <source>
        <dbReference type="EMBL" id="KQL21855.1"/>
    </source>
</evidence>
<feature type="chain" id="PRO_5006208574" description="alpha-amylase" evidence="12">
    <location>
        <begin position="24"/>
        <end position="499"/>
    </location>
</feature>
<comment type="caution">
    <text evidence="14">The sequence shown here is derived from an EMBL/GenBank/DDBJ whole genome shotgun (WGS) entry which is preliminary data.</text>
</comment>
<dbReference type="PANTHER" id="PTHR10357">
    <property type="entry name" value="ALPHA-AMYLASE FAMILY MEMBER"/>
    <property type="match status" value="1"/>
</dbReference>
<dbReference type="InterPro" id="IPR006047">
    <property type="entry name" value="GH13_cat_dom"/>
</dbReference>
<keyword evidence="6 12" id="KW-0732">Signal</keyword>
<protein>
    <recommendedName>
        <fullName evidence="4">alpha-amylase</fullName>
        <ecNumber evidence="4">3.2.1.1</ecNumber>
    </recommendedName>
</protein>